<dbReference type="Pfam" id="PF00581">
    <property type="entry name" value="Rhodanese"/>
    <property type="match status" value="2"/>
</dbReference>
<sequence>MSLISVPELAAELEGPRGGLRLLDVRWSLSVPDGREAFESGHIRSAVYVDLETQLSDHSVSGRGRHPLPEGTALQAALRRWGVNRGDSVVVYDDWNRAGSSRAWWVLRAAGIADVRILDGGLGAWVAAGHSLAVGSETPATGDVELATTDLYSGQLPTLTAEQVLNFAGVLVDARAPERYRGEIEPIDPVAGHVPGAVNAPSTATLDEHGFFRNPSELREFFAAAGVTGSVPVGVYCGSGVTAAVDLVALELAGIGGTLFPGSWSQWSSDPANPIATGPDA</sequence>
<reference evidence="4" key="1">
    <citation type="submission" date="2022-12" db="EMBL/GenBank/DDBJ databases">
        <authorList>
            <person name="Krivoruchko A.V."/>
            <person name="Elkin A."/>
        </authorList>
    </citation>
    <scope>NUCLEOTIDE SEQUENCE</scope>
    <source>
        <strain evidence="4">IEGM 1388</strain>
    </source>
</reference>
<keyword evidence="5" id="KW-1185">Reference proteome</keyword>
<evidence type="ECO:0000256" key="2">
    <source>
        <dbReference type="ARBA" id="ARBA00022737"/>
    </source>
</evidence>
<accession>A0ABT4N2L4</accession>
<dbReference type="RefSeq" id="WP_301574146.1">
    <property type="nucleotide sequence ID" value="NZ_JAPWIE010000010.1"/>
</dbReference>
<dbReference type="Proteomes" id="UP001067235">
    <property type="component" value="Unassembled WGS sequence"/>
</dbReference>
<dbReference type="SMART" id="SM00450">
    <property type="entry name" value="RHOD"/>
    <property type="match status" value="2"/>
</dbReference>
<feature type="domain" description="Rhodanese" evidence="3">
    <location>
        <begin position="16"/>
        <end position="134"/>
    </location>
</feature>
<name>A0ABT4N2L4_GORRU</name>
<evidence type="ECO:0000259" key="3">
    <source>
        <dbReference type="PROSITE" id="PS50206"/>
    </source>
</evidence>
<evidence type="ECO:0000313" key="5">
    <source>
        <dbReference type="Proteomes" id="UP001067235"/>
    </source>
</evidence>
<evidence type="ECO:0000313" key="4">
    <source>
        <dbReference type="EMBL" id="MCZ4553497.1"/>
    </source>
</evidence>
<dbReference type="SUPFAM" id="SSF52821">
    <property type="entry name" value="Rhodanese/Cell cycle control phosphatase"/>
    <property type="match status" value="2"/>
</dbReference>
<keyword evidence="1" id="KW-0808">Transferase</keyword>
<dbReference type="EMBL" id="JAPWIE010000010">
    <property type="protein sequence ID" value="MCZ4553497.1"/>
    <property type="molecule type" value="Genomic_DNA"/>
</dbReference>
<protein>
    <submittedName>
        <fullName evidence="4">Sulfurtransferase</fullName>
    </submittedName>
</protein>
<dbReference type="Gene3D" id="3.40.250.10">
    <property type="entry name" value="Rhodanese-like domain"/>
    <property type="match status" value="2"/>
</dbReference>
<dbReference type="PANTHER" id="PTHR11364">
    <property type="entry name" value="THIOSULFATE SULFERTANSFERASE"/>
    <property type="match status" value="1"/>
</dbReference>
<proteinExistence type="predicted"/>
<organism evidence="4 5">
    <name type="scientific">Gordonia rubripertincta</name>
    <name type="common">Rhodococcus corallinus</name>
    <dbReference type="NCBI Taxonomy" id="36822"/>
    <lineage>
        <taxon>Bacteria</taxon>
        <taxon>Bacillati</taxon>
        <taxon>Actinomycetota</taxon>
        <taxon>Actinomycetes</taxon>
        <taxon>Mycobacteriales</taxon>
        <taxon>Gordoniaceae</taxon>
        <taxon>Gordonia</taxon>
    </lineage>
</organism>
<dbReference type="PROSITE" id="PS50206">
    <property type="entry name" value="RHODANESE_3"/>
    <property type="match status" value="2"/>
</dbReference>
<feature type="domain" description="Rhodanese" evidence="3">
    <location>
        <begin position="165"/>
        <end position="276"/>
    </location>
</feature>
<evidence type="ECO:0000256" key="1">
    <source>
        <dbReference type="ARBA" id="ARBA00022679"/>
    </source>
</evidence>
<comment type="caution">
    <text evidence="4">The sequence shown here is derived from an EMBL/GenBank/DDBJ whole genome shotgun (WGS) entry which is preliminary data.</text>
</comment>
<dbReference type="PANTHER" id="PTHR11364:SF27">
    <property type="entry name" value="SULFURTRANSFERASE"/>
    <property type="match status" value="1"/>
</dbReference>
<dbReference type="InterPro" id="IPR001763">
    <property type="entry name" value="Rhodanese-like_dom"/>
</dbReference>
<dbReference type="CDD" id="cd01449">
    <property type="entry name" value="TST_Repeat_2"/>
    <property type="match status" value="1"/>
</dbReference>
<gene>
    <name evidence="4" type="ORF">O4213_26160</name>
</gene>
<dbReference type="InterPro" id="IPR036873">
    <property type="entry name" value="Rhodanese-like_dom_sf"/>
</dbReference>
<dbReference type="CDD" id="cd01448">
    <property type="entry name" value="TST_Repeat_1"/>
    <property type="match status" value="1"/>
</dbReference>
<keyword evidence="2" id="KW-0677">Repeat</keyword>
<dbReference type="InterPro" id="IPR045078">
    <property type="entry name" value="TST/MPST-like"/>
</dbReference>